<organism evidence="2 3">
    <name type="scientific">Thermogemmata fonticola</name>
    <dbReference type="NCBI Taxonomy" id="2755323"/>
    <lineage>
        <taxon>Bacteria</taxon>
        <taxon>Pseudomonadati</taxon>
        <taxon>Planctomycetota</taxon>
        <taxon>Planctomycetia</taxon>
        <taxon>Gemmatales</taxon>
        <taxon>Gemmataceae</taxon>
        <taxon>Thermogemmata</taxon>
    </lineage>
</organism>
<evidence type="ECO:0008006" key="4">
    <source>
        <dbReference type="Google" id="ProtNLM"/>
    </source>
</evidence>
<name>A0A7V8VEZ0_9BACT</name>
<dbReference type="RefSeq" id="WP_194538242.1">
    <property type="nucleotide sequence ID" value="NZ_JACEFB010000008.1"/>
</dbReference>
<protein>
    <recommendedName>
        <fullName evidence="4">DUF5107 domain-containing protein</fullName>
    </recommendedName>
</protein>
<evidence type="ECO:0000313" key="2">
    <source>
        <dbReference type="EMBL" id="MBA2226798.1"/>
    </source>
</evidence>
<dbReference type="Proteomes" id="UP000542342">
    <property type="component" value="Unassembled WGS sequence"/>
</dbReference>
<evidence type="ECO:0000256" key="1">
    <source>
        <dbReference type="SAM" id="SignalP"/>
    </source>
</evidence>
<dbReference type="EMBL" id="JACEFB010000008">
    <property type="protein sequence ID" value="MBA2226798.1"/>
    <property type="molecule type" value="Genomic_DNA"/>
</dbReference>
<feature type="chain" id="PRO_5030572604" description="DUF5107 domain-containing protein" evidence="1">
    <location>
        <begin position="21"/>
        <end position="347"/>
    </location>
</feature>
<accession>A0A7V8VEZ0</accession>
<dbReference type="AlphaFoldDB" id="A0A7V8VEZ0"/>
<keyword evidence="1" id="KW-0732">Signal</keyword>
<reference evidence="2 3" key="1">
    <citation type="submission" date="2020-07" db="EMBL/GenBank/DDBJ databases">
        <title>Thermogemmata thermophila gen. nov., sp. nov., a novel moderate thermophilic planctomycete from a Kamchatka hot spring.</title>
        <authorList>
            <person name="Elcheninov A.G."/>
            <person name="Podosokorskaya O.A."/>
            <person name="Kovaleva O.L."/>
            <person name="Novikov A."/>
            <person name="Bonch-Osmolovskaya E.A."/>
            <person name="Toshchakov S.V."/>
            <person name="Kublanov I.V."/>
        </authorList>
    </citation>
    <scope>NUCLEOTIDE SEQUENCE [LARGE SCALE GENOMIC DNA]</scope>
    <source>
        <strain evidence="2 3">2918</strain>
    </source>
</reference>
<gene>
    <name evidence="2" type="ORF">H0921_11565</name>
</gene>
<comment type="caution">
    <text evidence="2">The sequence shown here is derived from an EMBL/GenBank/DDBJ whole genome shotgun (WGS) entry which is preliminary data.</text>
</comment>
<sequence>MIRAFAIAVCSCAWAGWAGAGEKSGEPPKATTLSDPTIRYVVPKKPYVVLRRGPIEAVIVDHRAVDDDVLPGHQAGYSGLAKLTHTQRKDNLFVPTYAGLNFEHIIDGTAHQDRDRLFEPRRWPMELRQIHPHIVELYQSPTPTYGVESCQRFELLDDGALQLTIEVIPHKKAFRFGYLGLFWASYIHQPENGGIHFLGWPSRLLPQNGGKPPAAPAQWIHSVSPAHGKWATHLSAEDRREFPRQEPFPLTLVFNLSDYRYAEPWYFGVSHGMALAFVFRKEDQVRFSQSPSGGGKGNPAWDFQFLIPDVQIKKRYQFVLRIVYLPYESPQQVQAAVARHLRDLNPR</sequence>
<proteinExistence type="predicted"/>
<keyword evidence="3" id="KW-1185">Reference proteome</keyword>
<feature type="signal peptide" evidence="1">
    <location>
        <begin position="1"/>
        <end position="20"/>
    </location>
</feature>
<evidence type="ECO:0000313" key="3">
    <source>
        <dbReference type="Proteomes" id="UP000542342"/>
    </source>
</evidence>